<reference evidence="1 2" key="1">
    <citation type="submission" date="2018-06" db="EMBL/GenBank/DDBJ databases">
        <title>Genomic Encyclopedia of Archaeal and Bacterial Type Strains, Phase II (KMG-II): from individual species to whole genera.</title>
        <authorList>
            <person name="Goeker M."/>
        </authorList>
    </citation>
    <scope>NUCLEOTIDE SEQUENCE [LARGE SCALE GENOMIC DNA]</scope>
    <source>
        <strain evidence="1 2">DSM 22009</strain>
    </source>
</reference>
<protein>
    <recommendedName>
        <fullName evidence="3">Lipoprotein</fullName>
    </recommendedName>
</protein>
<keyword evidence="2" id="KW-1185">Reference proteome</keyword>
<evidence type="ECO:0000313" key="2">
    <source>
        <dbReference type="Proteomes" id="UP000248916"/>
    </source>
</evidence>
<gene>
    <name evidence="1" type="ORF">LX81_01359</name>
</gene>
<dbReference type="EMBL" id="QKZL01000004">
    <property type="protein sequence ID" value="PZX17634.1"/>
    <property type="molecule type" value="Genomic_DNA"/>
</dbReference>
<accession>A0A2W7NLV5</accession>
<dbReference type="AlphaFoldDB" id="A0A2W7NLV5"/>
<evidence type="ECO:0008006" key="3">
    <source>
        <dbReference type="Google" id="ProtNLM"/>
    </source>
</evidence>
<proteinExistence type="predicted"/>
<sequence>MPARLLLLVLIVAISGCDRLPTGLRSAFGAALPQEALPYRATLRRDGRRDPNFTVLVNAGGAGLAQIRESVRYPGTVYCLRTFGTSEITWQAVGSPENWVGVPAGSGRLAFRGRCNFR</sequence>
<name>A0A2W7NLV5_9RHOB</name>
<dbReference type="OrthoDB" id="7659281at2"/>
<dbReference type="Proteomes" id="UP000248916">
    <property type="component" value="Unassembled WGS sequence"/>
</dbReference>
<comment type="caution">
    <text evidence="1">The sequence shown here is derived from an EMBL/GenBank/DDBJ whole genome shotgun (WGS) entry which is preliminary data.</text>
</comment>
<evidence type="ECO:0000313" key="1">
    <source>
        <dbReference type="EMBL" id="PZX17634.1"/>
    </source>
</evidence>
<dbReference type="PROSITE" id="PS51257">
    <property type="entry name" value="PROKAR_LIPOPROTEIN"/>
    <property type="match status" value="1"/>
</dbReference>
<organism evidence="1 2">
    <name type="scientific">Palleronia aestuarii</name>
    <dbReference type="NCBI Taxonomy" id="568105"/>
    <lineage>
        <taxon>Bacteria</taxon>
        <taxon>Pseudomonadati</taxon>
        <taxon>Pseudomonadota</taxon>
        <taxon>Alphaproteobacteria</taxon>
        <taxon>Rhodobacterales</taxon>
        <taxon>Roseobacteraceae</taxon>
        <taxon>Palleronia</taxon>
    </lineage>
</organism>
<dbReference type="RefSeq" id="WP_111536523.1">
    <property type="nucleotide sequence ID" value="NZ_QKZL01000004.1"/>
</dbReference>